<dbReference type="Gene3D" id="2.40.37.10">
    <property type="entry name" value="Lyase, Ornithine Decarboxylase, Chain A, domain 1"/>
    <property type="match status" value="1"/>
</dbReference>
<dbReference type="SUPFAM" id="SSF50621">
    <property type="entry name" value="Alanine racemase C-terminal domain-like"/>
    <property type="match status" value="1"/>
</dbReference>
<accession>A0A7L5AJH0</accession>
<dbReference type="SMART" id="SM01005">
    <property type="entry name" value="Ala_racemase_C"/>
    <property type="match status" value="1"/>
</dbReference>
<evidence type="ECO:0000313" key="5">
    <source>
        <dbReference type="EMBL" id="QHO69935.1"/>
    </source>
</evidence>
<dbReference type="Pfam" id="PF00842">
    <property type="entry name" value="Ala_racemase_C"/>
    <property type="match status" value="1"/>
</dbReference>
<reference evidence="5 6" key="1">
    <citation type="submission" date="2016-09" db="EMBL/GenBank/DDBJ databases">
        <title>Complete genome sequence of microbes from the polar regions.</title>
        <authorList>
            <person name="Liao L."/>
            <person name="Chen B."/>
        </authorList>
    </citation>
    <scope>NUCLEOTIDE SEQUENCE [LARGE SCALE GENOMIC DNA]</scope>
    <source>
        <strain evidence="5 6">ZS314</strain>
    </source>
</reference>
<sequence length="182" mass="19182">MGWIMHIRRDGVTMSVAARSLQLSARQGELLKPPTDDLAVQHVLQSMTANPPRLTAEVLAIKHVGAGAGVSYGHTFRTASATTLLLVAIGYGHGLPRKAGNRASVSWGDHAVQMPIVGRVAMDVLVVDAGDAAVTPGDTVVIFGNPETGELSLEEWCRSIDEHPFSVLACLARRLTPEAAGG</sequence>
<keyword evidence="3" id="KW-0413">Isomerase</keyword>
<evidence type="ECO:0000256" key="2">
    <source>
        <dbReference type="ARBA" id="ARBA00022898"/>
    </source>
</evidence>
<dbReference type="GO" id="GO:0030170">
    <property type="term" value="F:pyridoxal phosphate binding"/>
    <property type="evidence" value="ECO:0007669"/>
    <property type="project" value="TreeGrafter"/>
</dbReference>
<dbReference type="InterPro" id="IPR009006">
    <property type="entry name" value="Ala_racemase/Decarboxylase_C"/>
</dbReference>
<dbReference type="GO" id="GO:0005829">
    <property type="term" value="C:cytosol"/>
    <property type="evidence" value="ECO:0007669"/>
    <property type="project" value="TreeGrafter"/>
</dbReference>
<dbReference type="GO" id="GO:0008784">
    <property type="term" value="F:alanine racemase activity"/>
    <property type="evidence" value="ECO:0007669"/>
    <property type="project" value="TreeGrafter"/>
</dbReference>
<dbReference type="InterPro" id="IPR011079">
    <property type="entry name" value="Ala_racemase_C"/>
</dbReference>
<dbReference type="PANTHER" id="PTHR30511">
    <property type="entry name" value="ALANINE RACEMASE"/>
    <property type="match status" value="1"/>
</dbReference>
<dbReference type="Proteomes" id="UP000464507">
    <property type="component" value="Chromosome"/>
</dbReference>
<dbReference type="PANTHER" id="PTHR30511:SF0">
    <property type="entry name" value="ALANINE RACEMASE, CATABOLIC-RELATED"/>
    <property type="match status" value="1"/>
</dbReference>
<protein>
    <recommendedName>
        <fullName evidence="4">Alanine racemase C-terminal domain-containing protein</fullName>
    </recommendedName>
</protein>
<keyword evidence="2" id="KW-0663">Pyridoxal phosphate</keyword>
<comment type="cofactor">
    <cofactor evidence="1">
        <name>pyridoxal 5'-phosphate</name>
        <dbReference type="ChEBI" id="CHEBI:597326"/>
    </cofactor>
</comment>
<name>A0A7L5AJH0_9MICO</name>
<gene>
    <name evidence="5" type="ORF">BHD05_10030</name>
</gene>
<evidence type="ECO:0000256" key="3">
    <source>
        <dbReference type="ARBA" id="ARBA00023235"/>
    </source>
</evidence>
<organism evidence="5 6">
    <name type="scientific">Marisediminicola antarctica</name>
    <dbReference type="NCBI Taxonomy" id="674079"/>
    <lineage>
        <taxon>Bacteria</taxon>
        <taxon>Bacillati</taxon>
        <taxon>Actinomycetota</taxon>
        <taxon>Actinomycetes</taxon>
        <taxon>Micrococcales</taxon>
        <taxon>Microbacteriaceae</taxon>
        <taxon>Marisediminicola</taxon>
    </lineage>
</organism>
<dbReference type="InterPro" id="IPR000821">
    <property type="entry name" value="Ala_racemase"/>
</dbReference>
<keyword evidence="6" id="KW-1185">Reference proteome</keyword>
<evidence type="ECO:0000313" key="6">
    <source>
        <dbReference type="Proteomes" id="UP000464507"/>
    </source>
</evidence>
<proteinExistence type="predicted"/>
<dbReference type="AlphaFoldDB" id="A0A7L5AJH0"/>
<evidence type="ECO:0000259" key="4">
    <source>
        <dbReference type="SMART" id="SM01005"/>
    </source>
</evidence>
<dbReference type="EMBL" id="CP017146">
    <property type="protein sequence ID" value="QHO69935.1"/>
    <property type="molecule type" value="Genomic_DNA"/>
</dbReference>
<evidence type="ECO:0000256" key="1">
    <source>
        <dbReference type="ARBA" id="ARBA00001933"/>
    </source>
</evidence>
<dbReference type="KEGG" id="mant:BHD05_10030"/>
<feature type="domain" description="Alanine racemase C-terminal" evidence="4">
    <location>
        <begin position="51"/>
        <end position="180"/>
    </location>
</feature>